<gene>
    <name evidence="2" type="ORF">AOQ84DRAFT_368779</name>
</gene>
<dbReference type="AlphaFoldDB" id="A0A8E2EQV4"/>
<evidence type="ECO:0000313" key="2">
    <source>
        <dbReference type="EMBL" id="OCL02951.1"/>
    </source>
</evidence>
<feature type="region of interest" description="Disordered" evidence="1">
    <location>
        <begin position="1"/>
        <end position="21"/>
    </location>
</feature>
<organism evidence="2 3">
    <name type="scientific">Glonium stellatum</name>
    <dbReference type="NCBI Taxonomy" id="574774"/>
    <lineage>
        <taxon>Eukaryota</taxon>
        <taxon>Fungi</taxon>
        <taxon>Dikarya</taxon>
        <taxon>Ascomycota</taxon>
        <taxon>Pezizomycotina</taxon>
        <taxon>Dothideomycetes</taxon>
        <taxon>Pleosporomycetidae</taxon>
        <taxon>Gloniales</taxon>
        <taxon>Gloniaceae</taxon>
        <taxon>Glonium</taxon>
    </lineage>
</organism>
<evidence type="ECO:0000313" key="3">
    <source>
        <dbReference type="Proteomes" id="UP000250140"/>
    </source>
</evidence>
<proteinExistence type="predicted"/>
<dbReference type="Proteomes" id="UP000250140">
    <property type="component" value="Unassembled WGS sequence"/>
</dbReference>
<accession>A0A8E2EQV4</accession>
<evidence type="ECO:0000256" key="1">
    <source>
        <dbReference type="SAM" id="MobiDB-lite"/>
    </source>
</evidence>
<dbReference type="EMBL" id="KV750843">
    <property type="protein sequence ID" value="OCL02951.1"/>
    <property type="molecule type" value="Genomic_DNA"/>
</dbReference>
<name>A0A8E2EQV4_9PEZI</name>
<protein>
    <submittedName>
        <fullName evidence="2">Uncharacterized protein</fullName>
    </submittedName>
</protein>
<keyword evidence="3" id="KW-1185">Reference proteome</keyword>
<reference evidence="2 3" key="1">
    <citation type="journal article" date="2016" name="Nat. Commun.">
        <title>Ectomycorrhizal ecology is imprinted in the genome of the dominant symbiotic fungus Cenococcum geophilum.</title>
        <authorList>
            <consortium name="DOE Joint Genome Institute"/>
            <person name="Peter M."/>
            <person name="Kohler A."/>
            <person name="Ohm R.A."/>
            <person name="Kuo A."/>
            <person name="Krutzmann J."/>
            <person name="Morin E."/>
            <person name="Arend M."/>
            <person name="Barry K.W."/>
            <person name="Binder M."/>
            <person name="Choi C."/>
            <person name="Clum A."/>
            <person name="Copeland A."/>
            <person name="Grisel N."/>
            <person name="Haridas S."/>
            <person name="Kipfer T."/>
            <person name="LaButti K."/>
            <person name="Lindquist E."/>
            <person name="Lipzen A."/>
            <person name="Maire R."/>
            <person name="Meier B."/>
            <person name="Mihaltcheva S."/>
            <person name="Molinier V."/>
            <person name="Murat C."/>
            <person name="Poggeler S."/>
            <person name="Quandt C.A."/>
            <person name="Sperisen C."/>
            <person name="Tritt A."/>
            <person name="Tisserant E."/>
            <person name="Crous P.W."/>
            <person name="Henrissat B."/>
            <person name="Nehls U."/>
            <person name="Egli S."/>
            <person name="Spatafora J.W."/>
            <person name="Grigoriev I.V."/>
            <person name="Martin F.M."/>
        </authorList>
    </citation>
    <scope>NUCLEOTIDE SEQUENCE [LARGE SCALE GENOMIC DNA]</scope>
    <source>
        <strain evidence="2 3">CBS 207.34</strain>
    </source>
</reference>
<sequence>MSINKHGRGRVKSSQSKRTKFRISIQEDDTADGTTIMTGSDTVGITVAYPTGGSTISYPWSSSNAGSLGLNANKELIVSSEPISFPFAAFGDSFEIESIVNIDDPASATAIVMVGDGEAWELMGIVR</sequence>